<dbReference type="Pfam" id="PF00990">
    <property type="entry name" value="GGDEF"/>
    <property type="match status" value="1"/>
</dbReference>
<dbReference type="FunFam" id="3.30.70.270:FF:000001">
    <property type="entry name" value="Diguanylate cyclase domain protein"/>
    <property type="match status" value="1"/>
</dbReference>
<proteinExistence type="predicted"/>
<dbReference type="GO" id="GO:0005886">
    <property type="term" value="C:plasma membrane"/>
    <property type="evidence" value="ECO:0007669"/>
    <property type="project" value="TreeGrafter"/>
</dbReference>
<accession>A0A515ER39</accession>
<reference evidence="7" key="1">
    <citation type="submission" date="2019-02" db="EMBL/GenBank/DDBJ databases">
        <title>Complete genome sequence of Rhodoferax sp. Gr-4.</title>
        <authorList>
            <person name="Jin L."/>
        </authorList>
    </citation>
    <scope>NUCLEOTIDE SEQUENCE [LARGE SCALE GENOMIC DNA]</scope>
    <source>
        <strain evidence="7">Gr-4</strain>
    </source>
</reference>
<dbReference type="InterPro" id="IPR043128">
    <property type="entry name" value="Rev_trsase/Diguanyl_cyclase"/>
</dbReference>
<dbReference type="CDD" id="cd00156">
    <property type="entry name" value="REC"/>
    <property type="match status" value="1"/>
</dbReference>
<name>A0A515ER39_9BURK</name>
<organism evidence="6 7">
    <name type="scientific">Rhodoferax aquaticus</name>
    <dbReference type="NCBI Taxonomy" id="2527691"/>
    <lineage>
        <taxon>Bacteria</taxon>
        <taxon>Pseudomonadati</taxon>
        <taxon>Pseudomonadota</taxon>
        <taxon>Betaproteobacteria</taxon>
        <taxon>Burkholderiales</taxon>
        <taxon>Comamonadaceae</taxon>
        <taxon>Rhodoferax</taxon>
    </lineage>
</organism>
<evidence type="ECO:0000256" key="3">
    <source>
        <dbReference type="PROSITE-ProRule" id="PRU00169"/>
    </source>
</evidence>
<dbReference type="SMART" id="SM00448">
    <property type="entry name" value="REC"/>
    <property type="match status" value="1"/>
</dbReference>
<dbReference type="GO" id="GO:0052621">
    <property type="term" value="F:diguanylate cyclase activity"/>
    <property type="evidence" value="ECO:0007669"/>
    <property type="project" value="UniProtKB-EC"/>
</dbReference>
<dbReference type="EMBL" id="CP036282">
    <property type="protein sequence ID" value="QDL55122.1"/>
    <property type="molecule type" value="Genomic_DNA"/>
</dbReference>
<protein>
    <recommendedName>
        <fullName evidence="1">diguanylate cyclase</fullName>
        <ecNumber evidence="1">2.7.7.65</ecNumber>
    </recommendedName>
</protein>
<dbReference type="InterPro" id="IPR000160">
    <property type="entry name" value="GGDEF_dom"/>
</dbReference>
<dbReference type="KEGG" id="rhg:EXZ61_13625"/>
<dbReference type="InterPro" id="IPR029787">
    <property type="entry name" value="Nucleotide_cyclase"/>
</dbReference>
<reference evidence="7" key="2">
    <citation type="journal article" date="2020" name="Int. J. Syst. Evol. Microbiol.">
        <title>Genomic insights into a novel species Rhodoferax aquaticus sp. nov., isolated from freshwater.</title>
        <authorList>
            <person name="Li T."/>
            <person name="Zhuo Y."/>
            <person name="Jin C.Z."/>
            <person name="Wu X."/>
            <person name="Ko S.R."/>
            <person name="Jin F.J."/>
            <person name="Ahn C.Y."/>
            <person name="Oh H.M."/>
            <person name="Lee H.G."/>
            <person name="Jin L."/>
        </authorList>
    </citation>
    <scope>NUCLEOTIDE SEQUENCE [LARGE SCALE GENOMIC DNA]</scope>
    <source>
        <strain evidence="7">Gr-4</strain>
    </source>
</reference>
<feature type="domain" description="Response regulatory" evidence="4">
    <location>
        <begin position="247"/>
        <end position="363"/>
    </location>
</feature>
<dbReference type="AlphaFoldDB" id="A0A515ER39"/>
<evidence type="ECO:0000313" key="7">
    <source>
        <dbReference type="Proteomes" id="UP000317365"/>
    </source>
</evidence>
<feature type="domain" description="GGDEF" evidence="5">
    <location>
        <begin position="403"/>
        <end position="535"/>
    </location>
</feature>
<dbReference type="PANTHER" id="PTHR45138:SF9">
    <property type="entry name" value="DIGUANYLATE CYCLASE DGCM-RELATED"/>
    <property type="match status" value="1"/>
</dbReference>
<gene>
    <name evidence="6" type="ORF">EXZ61_13625</name>
</gene>
<evidence type="ECO:0000313" key="6">
    <source>
        <dbReference type="EMBL" id="QDL55122.1"/>
    </source>
</evidence>
<dbReference type="CDD" id="cd01949">
    <property type="entry name" value="GGDEF"/>
    <property type="match status" value="1"/>
</dbReference>
<dbReference type="SUPFAM" id="SSF55073">
    <property type="entry name" value="Nucleotide cyclase"/>
    <property type="match status" value="1"/>
</dbReference>
<evidence type="ECO:0000259" key="5">
    <source>
        <dbReference type="PROSITE" id="PS50887"/>
    </source>
</evidence>
<dbReference type="PANTHER" id="PTHR45138">
    <property type="entry name" value="REGULATORY COMPONENTS OF SENSORY TRANSDUCTION SYSTEM"/>
    <property type="match status" value="1"/>
</dbReference>
<comment type="catalytic activity">
    <reaction evidence="2">
        <text>2 GTP = 3',3'-c-di-GMP + 2 diphosphate</text>
        <dbReference type="Rhea" id="RHEA:24898"/>
        <dbReference type="ChEBI" id="CHEBI:33019"/>
        <dbReference type="ChEBI" id="CHEBI:37565"/>
        <dbReference type="ChEBI" id="CHEBI:58805"/>
        <dbReference type="EC" id="2.7.7.65"/>
    </reaction>
</comment>
<dbReference type="Gene3D" id="3.40.50.2300">
    <property type="match status" value="1"/>
</dbReference>
<dbReference type="PROSITE" id="PS50110">
    <property type="entry name" value="RESPONSE_REGULATORY"/>
    <property type="match status" value="1"/>
</dbReference>
<dbReference type="InterPro" id="IPR050469">
    <property type="entry name" value="Diguanylate_Cyclase"/>
</dbReference>
<dbReference type="PROSITE" id="PS50887">
    <property type="entry name" value="GGDEF"/>
    <property type="match status" value="1"/>
</dbReference>
<dbReference type="Proteomes" id="UP000317365">
    <property type="component" value="Chromosome"/>
</dbReference>
<dbReference type="Pfam" id="PF00072">
    <property type="entry name" value="Response_reg"/>
    <property type="match status" value="1"/>
</dbReference>
<keyword evidence="7" id="KW-1185">Reference proteome</keyword>
<feature type="modified residue" description="4-aspartylphosphate" evidence="3">
    <location>
        <position position="296"/>
    </location>
</feature>
<sequence>MACSSVELQKKCDDLASKWQALVQAPVFDRFVEFAVASASTTEFFAANGLPGLKQSALGIEKLVLAVLDTWSGGPFPADAKLSLDGQMAELGARVLTYIQDHASTLLERREHQGVGLHASVAPPKTIRFVTHHPDHWAPLIGQTGYFNIQAQCCSLEHCLAARQEPSIVLVDAHGFSGSAFADAVHDLRERFSATRILGVSLAADFDAINTALRAGCDYCFSSETAHALVMERIVKLCNTEEEPIYRVLVVEDSKTASALIRRTLTEGGIESQAVTRPQDVLTHLMQFQPDLVLMDMHMPGCTGVEVTRVIRQHAEFLSIPVVYLSGETNVALQVDALRMGGDHFLTKPFNPVVLNAVVKSKIERYRSLRRTMYQDSLTGLLNHTSSKQQVDTAIRSALAQGTALCVAMVDIDYFKKVNDSYGHPAGDQVIRSLAWLLKQRLRKTDAVGRYGGEEFLVVLPGTSLAHARQFLDAIRADFSHISHPHDTGTFTNTFSCGIAQWHVGMVSDRVVKQADDALYDAKRSGRNQIKVCEPDF</sequence>
<dbReference type="Gene3D" id="3.30.70.270">
    <property type="match status" value="1"/>
</dbReference>
<evidence type="ECO:0000259" key="4">
    <source>
        <dbReference type="PROSITE" id="PS50110"/>
    </source>
</evidence>
<keyword evidence="3" id="KW-0597">Phosphoprotein</keyword>
<dbReference type="RefSeq" id="WP_142812282.1">
    <property type="nucleotide sequence ID" value="NZ_CP036282.1"/>
</dbReference>
<dbReference type="GO" id="GO:1902201">
    <property type="term" value="P:negative regulation of bacterial-type flagellum-dependent cell motility"/>
    <property type="evidence" value="ECO:0007669"/>
    <property type="project" value="TreeGrafter"/>
</dbReference>
<dbReference type="InterPro" id="IPR001789">
    <property type="entry name" value="Sig_transdc_resp-reg_receiver"/>
</dbReference>
<dbReference type="InterPro" id="IPR011006">
    <property type="entry name" value="CheY-like_superfamily"/>
</dbReference>
<evidence type="ECO:0000256" key="1">
    <source>
        <dbReference type="ARBA" id="ARBA00012528"/>
    </source>
</evidence>
<dbReference type="GO" id="GO:0043709">
    <property type="term" value="P:cell adhesion involved in single-species biofilm formation"/>
    <property type="evidence" value="ECO:0007669"/>
    <property type="project" value="TreeGrafter"/>
</dbReference>
<dbReference type="SMART" id="SM00267">
    <property type="entry name" value="GGDEF"/>
    <property type="match status" value="1"/>
</dbReference>
<dbReference type="GO" id="GO:0000160">
    <property type="term" value="P:phosphorelay signal transduction system"/>
    <property type="evidence" value="ECO:0007669"/>
    <property type="project" value="InterPro"/>
</dbReference>
<dbReference type="SUPFAM" id="SSF52172">
    <property type="entry name" value="CheY-like"/>
    <property type="match status" value="1"/>
</dbReference>
<evidence type="ECO:0000256" key="2">
    <source>
        <dbReference type="ARBA" id="ARBA00034247"/>
    </source>
</evidence>
<dbReference type="EC" id="2.7.7.65" evidence="1"/>
<dbReference type="NCBIfam" id="TIGR00254">
    <property type="entry name" value="GGDEF"/>
    <property type="match status" value="1"/>
</dbReference>